<organism evidence="1 2">
    <name type="scientific">Pinctada imbricata</name>
    <name type="common">Atlantic pearl-oyster</name>
    <name type="synonym">Pinctada martensii</name>
    <dbReference type="NCBI Taxonomy" id="66713"/>
    <lineage>
        <taxon>Eukaryota</taxon>
        <taxon>Metazoa</taxon>
        <taxon>Spiralia</taxon>
        <taxon>Lophotrochozoa</taxon>
        <taxon>Mollusca</taxon>
        <taxon>Bivalvia</taxon>
        <taxon>Autobranchia</taxon>
        <taxon>Pteriomorphia</taxon>
        <taxon>Pterioida</taxon>
        <taxon>Pterioidea</taxon>
        <taxon>Pteriidae</taxon>
        <taxon>Pinctada</taxon>
    </lineage>
</organism>
<comment type="caution">
    <text evidence="1">The sequence shown here is derived from an EMBL/GenBank/DDBJ whole genome shotgun (WGS) entry which is preliminary data.</text>
</comment>
<sequence>MRIFAVTDRRDQLSTTFPNYKKKYFADKYMVGEAKGKTFEAIPIGKEGAIVKAITFFMTDNLIHGISVKMTNDVKDRFGKTVSKENSQKFIFQKWERITCLTIGFDTEDADSKRDGCLTYIKIQTDAERTFEIGKKGKGKKHSSEYEYEVGSGICCGIFGYHGQDAALYSIGFAMLNPIERTILSNIEYIDDTNHKEIIPEVIKTLEFTNNTNETQQEKYKISAVETTTQTWNSAWTVGGSATVKAQGGIPGMNVGGSVTASGQKTRGELKTNTNTATHEYEWTLSIPPKKRLTATGRINNTKLETNFIADMKLILENGQEVLRCSYPSLLREEYAFQQSERIVVQYVPGDSQRDRVDGLRCASDILCEPLFQGLENGCQFSEFNKTASRASVSSETSGNQIESSLGKHLRTDLAHFSKQLFDKPIVILLSTKRFYATRDAPSSEYKPRLQALGVYPG</sequence>
<dbReference type="SUPFAM" id="SSF56973">
    <property type="entry name" value="Aerolisin/ETX pore-forming domain"/>
    <property type="match status" value="1"/>
</dbReference>
<evidence type="ECO:0008006" key="3">
    <source>
        <dbReference type="Google" id="ProtNLM"/>
    </source>
</evidence>
<evidence type="ECO:0000313" key="1">
    <source>
        <dbReference type="EMBL" id="KAK3083957.1"/>
    </source>
</evidence>
<gene>
    <name evidence="1" type="ORF">FSP39_005991</name>
</gene>
<dbReference type="InterPro" id="IPR036404">
    <property type="entry name" value="Jacalin-like_lectin_dom_sf"/>
</dbReference>
<dbReference type="AlphaFoldDB" id="A0AA88XMP8"/>
<keyword evidence="2" id="KW-1185">Reference proteome</keyword>
<dbReference type="Gene3D" id="2.100.10.30">
    <property type="entry name" value="Jacalin-like lectin domain"/>
    <property type="match status" value="1"/>
</dbReference>
<name>A0AA88XMP8_PINIB</name>
<evidence type="ECO:0000313" key="2">
    <source>
        <dbReference type="Proteomes" id="UP001186944"/>
    </source>
</evidence>
<dbReference type="Gene3D" id="2.170.15.10">
    <property type="entry name" value="Proaerolysin, chain A, domain 3"/>
    <property type="match status" value="1"/>
</dbReference>
<dbReference type="SUPFAM" id="SSF51101">
    <property type="entry name" value="Mannose-binding lectins"/>
    <property type="match status" value="1"/>
</dbReference>
<reference evidence="1" key="1">
    <citation type="submission" date="2019-08" db="EMBL/GenBank/DDBJ databases">
        <title>The improved chromosome-level genome for the pearl oyster Pinctada fucata martensii using PacBio sequencing and Hi-C.</title>
        <authorList>
            <person name="Zheng Z."/>
        </authorList>
    </citation>
    <scope>NUCLEOTIDE SEQUENCE</scope>
    <source>
        <strain evidence="1">ZZ-2019</strain>
        <tissue evidence="1">Adductor muscle</tissue>
    </source>
</reference>
<dbReference type="EMBL" id="VSWD01000013">
    <property type="protein sequence ID" value="KAK3083957.1"/>
    <property type="molecule type" value="Genomic_DNA"/>
</dbReference>
<protein>
    <recommendedName>
        <fullName evidence="3">Jacalin-type lectin domain-containing protein</fullName>
    </recommendedName>
</protein>
<dbReference type="Proteomes" id="UP001186944">
    <property type="component" value="Unassembled WGS sequence"/>
</dbReference>
<proteinExistence type="predicted"/>
<accession>A0AA88XMP8</accession>